<reference evidence="1 2" key="1">
    <citation type="submission" date="2024-02" db="EMBL/GenBank/DDBJ databases">
        <title>A draft genome for the cacao thread blight pathogen Marasmius crinis-equi.</title>
        <authorList>
            <person name="Cohen S.P."/>
            <person name="Baruah I.K."/>
            <person name="Amoako-Attah I."/>
            <person name="Bukari Y."/>
            <person name="Meinhardt L.W."/>
            <person name="Bailey B.A."/>
        </authorList>
    </citation>
    <scope>NUCLEOTIDE SEQUENCE [LARGE SCALE GENOMIC DNA]</scope>
    <source>
        <strain evidence="1 2">GH-76</strain>
    </source>
</reference>
<evidence type="ECO:0000313" key="2">
    <source>
        <dbReference type="Proteomes" id="UP001465976"/>
    </source>
</evidence>
<protein>
    <submittedName>
        <fullName evidence="1">Uncharacterized protein</fullName>
    </submittedName>
</protein>
<dbReference type="EMBL" id="JBAHYK010000819">
    <property type="protein sequence ID" value="KAL0571117.1"/>
    <property type="molecule type" value="Genomic_DNA"/>
</dbReference>
<proteinExistence type="predicted"/>
<evidence type="ECO:0000313" key="1">
    <source>
        <dbReference type="EMBL" id="KAL0571117.1"/>
    </source>
</evidence>
<organism evidence="1 2">
    <name type="scientific">Marasmius crinis-equi</name>
    <dbReference type="NCBI Taxonomy" id="585013"/>
    <lineage>
        <taxon>Eukaryota</taxon>
        <taxon>Fungi</taxon>
        <taxon>Dikarya</taxon>
        <taxon>Basidiomycota</taxon>
        <taxon>Agaricomycotina</taxon>
        <taxon>Agaricomycetes</taxon>
        <taxon>Agaricomycetidae</taxon>
        <taxon>Agaricales</taxon>
        <taxon>Marasmiineae</taxon>
        <taxon>Marasmiaceae</taxon>
        <taxon>Marasmius</taxon>
    </lineage>
</organism>
<comment type="caution">
    <text evidence="1">The sequence shown here is derived from an EMBL/GenBank/DDBJ whole genome shotgun (WGS) entry which is preliminary data.</text>
</comment>
<name>A0ABR3F785_9AGAR</name>
<gene>
    <name evidence="1" type="ORF">V5O48_010849</name>
</gene>
<dbReference type="Proteomes" id="UP001465976">
    <property type="component" value="Unassembled WGS sequence"/>
</dbReference>
<keyword evidence="2" id="KW-1185">Reference proteome</keyword>
<accession>A0ABR3F785</accession>
<sequence>MHNSALPDLEDEQIDIDALLSLCEAAEKYGNFIALQACKRAMKQRAEKMTQDDSLKVLRFKVCHSDLADIDIIARKTIKMRVKDVWSFYKGYPEVYYYWSRYQIAWADWDSEYSEAMSIYSYHTVHKDTRQCPELEKYLDHTRSLNKRSDGTYTTWDEFNHGCSFVGRLSGIKTICGCGAFGLWKGKIKKAFDGQPRWEDFTV</sequence>